<dbReference type="SUPFAM" id="SSF57756">
    <property type="entry name" value="Retrovirus zinc finger-like domains"/>
    <property type="match status" value="1"/>
</dbReference>
<name>A0AA39TM34_ACESA</name>
<dbReference type="PANTHER" id="PTHR47592:SF31">
    <property type="entry name" value="ZINC FINGER, CCHC-TYPE-RELATED"/>
    <property type="match status" value="1"/>
</dbReference>
<proteinExistence type="predicted"/>
<reference evidence="2" key="2">
    <citation type="submission" date="2023-06" db="EMBL/GenBank/DDBJ databases">
        <authorList>
            <person name="Swenson N.G."/>
            <person name="Wegrzyn J.L."/>
            <person name="Mcevoy S.L."/>
        </authorList>
    </citation>
    <scope>NUCLEOTIDE SEQUENCE</scope>
    <source>
        <strain evidence="2">NS2018</strain>
        <tissue evidence="2">Leaf</tissue>
    </source>
</reference>
<evidence type="ECO:0000256" key="1">
    <source>
        <dbReference type="SAM" id="MobiDB-lite"/>
    </source>
</evidence>
<evidence type="ECO:0000313" key="3">
    <source>
        <dbReference type="Proteomes" id="UP001168877"/>
    </source>
</evidence>
<accession>A0AA39TM34</accession>
<evidence type="ECO:0008006" key="4">
    <source>
        <dbReference type="Google" id="ProtNLM"/>
    </source>
</evidence>
<dbReference type="AlphaFoldDB" id="A0AA39TM34"/>
<comment type="caution">
    <text evidence="2">The sequence shown here is derived from an EMBL/GenBank/DDBJ whole genome shotgun (WGS) entry which is preliminary data.</text>
</comment>
<dbReference type="InterPro" id="IPR036875">
    <property type="entry name" value="Znf_CCHC_sf"/>
</dbReference>
<dbReference type="Pfam" id="PF14223">
    <property type="entry name" value="Retrotran_gag_2"/>
    <property type="match status" value="1"/>
</dbReference>
<feature type="compositionally biased region" description="Polar residues" evidence="1">
    <location>
        <begin position="178"/>
        <end position="203"/>
    </location>
</feature>
<gene>
    <name evidence="2" type="ORF">LWI29_014193</name>
</gene>
<dbReference type="Proteomes" id="UP001168877">
    <property type="component" value="Unassembled WGS sequence"/>
</dbReference>
<protein>
    <recommendedName>
        <fullName evidence="4">CCHC-type domain-containing protein</fullName>
    </recommendedName>
</protein>
<keyword evidence="3" id="KW-1185">Reference proteome</keyword>
<dbReference type="PANTHER" id="PTHR47592">
    <property type="entry name" value="PBF68 PROTEIN"/>
    <property type="match status" value="1"/>
</dbReference>
<dbReference type="GO" id="GO:0008270">
    <property type="term" value="F:zinc ion binding"/>
    <property type="evidence" value="ECO:0007669"/>
    <property type="project" value="InterPro"/>
</dbReference>
<dbReference type="EMBL" id="JAUESC010000001">
    <property type="protein sequence ID" value="KAK0607388.1"/>
    <property type="molecule type" value="Genomic_DNA"/>
</dbReference>
<organism evidence="2 3">
    <name type="scientific">Acer saccharum</name>
    <name type="common">Sugar maple</name>
    <dbReference type="NCBI Taxonomy" id="4024"/>
    <lineage>
        <taxon>Eukaryota</taxon>
        <taxon>Viridiplantae</taxon>
        <taxon>Streptophyta</taxon>
        <taxon>Embryophyta</taxon>
        <taxon>Tracheophyta</taxon>
        <taxon>Spermatophyta</taxon>
        <taxon>Magnoliopsida</taxon>
        <taxon>eudicotyledons</taxon>
        <taxon>Gunneridae</taxon>
        <taxon>Pentapetalae</taxon>
        <taxon>rosids</taxon>
        <taxon>malvids</taxon>
        <taxon>Sapindales</taxon>
        <taxon>Sapindaceae</taxon>
        <taxon>Hippocastanoideae</taxon>
        <taxon>Acereae</taxon>
        <taxon>Acer</taxon>
    </lineage>
</organism>
<reference evidence="2" key="1">
    <citation type="journal article" date="2022" name="Plant J.">
        <title>Strategies of tolerance reflected in two North American maple genomes.</title>
        <authorList>
            <person name="McEvoy S.L."/>
            <person name="Sezen U.U."/>
            <person name="Trouern-Trend A."/>
            <person name="McMahon S.M."/>
            <person name="Schaberg P.G."/>
            <person name="Yang J."/>
            <person name="Wegrzyn J.L."/>
            <person name="Swenson N.G."/>
        </authorList>
    </citation>
    <scope>NUCLEOTIDE SEQUENCE</scope>
    <source>
        <strain evidence="2">NS2018</strain>
    </source>
</reference>
<evidence type="ECO:0000313" key="2">
    <source>
        <dbReference type="EMBL" id="KAK0607388.1"/>
    </source>
</evidence>
<feature type="region of interest" description="Disordered" evidence="1">
    <location>
        <begin position="169"/>
        <end position="209"/>
    </location>
</feature>
<sequence>METETTPLLVPIDKDFEEVKTGRKKREEDELICHGHILNALSDKLYDIYTNTKSAKEIWKALHYKYKAEEQGTKKFLISKYFDFKFFDEKCLLPQIHERKIIVNNLRAVKIELPEPFQVGAIIAKLPPSWKGYQKRILHKSKDYSLKEIQKHFRIEEESCSRDKNVEEFNTGKANAVNKPTNPRGNNQKRNSGNNQKKGNFGNSLGPWQDQGNFKNNKKWAYFICGKSGHYVHDCRFRKKQNEEANVNATEEEIIAAVSEICAGQGKVHGWWYDTCASATVHVSCDKSLFKTFEEVDNGQKIQMGNEGT</sequence>
<dbReference type="GO" id="GO:0003676">
    <property type="term" value="F:nucleic acid binding"/>
    <property type="evidence" value="ECO:0007669"/>
    <property type="project" value="InterPro"/>
</dbReference>